<organism evidence="1 2">
    <name type="scientific">Acaryochloris marina (strain MBIC 11017)</name>
    <dbReference type="NCBI Taxonomy" id="329726"/>
    <lineage>
        <taxon>Bacteria</taxon>
        <taxon>Bacillati</taxon>
        <taxon>Cyanobacteriota</taxon>
        <taxon>Cyanophyceae</taxon>
        <taxon>Acaryochloridales</taxon>
        <taxon>Acaryochloridaceae</taxon>
        <taxon>Acaryochloris</taxon>
    </lineage>
</organism>
<keyword evidence="2" id="KW-1185">Reference proteome</keyword>
<accession>B0CCR2</accession>
<sequence>MRTTDIIVRLPYFVATTLSMLNIYDFQIIENTDFIEVNK</sequence>
<proteinExistence type="predicted"/>
<name>B0CCR2_ACAM1</name>
<evidence type="ECO:0000313" key="1">
    <source>
        <dbReference type="EMBL" id="ABW29224.1"/>
    </source>
</evidence>
<reference evidence="1 2" key="1">
    <citation type="journal article" date="2008" name="Proc. Natl. Acad. Sci. U.S.A.">
        <title>Niche adaptation and genome expansion in the chlorophyll d-producing cyanobacterium Acaryochloris marina.</title>
        <authorList>
            <person name="Swingley W.D."/>
            <person name="Chen M."/>
            <person name="Cheung P.C."/>
            <person name="Conrad A.L."/>
            <person name="Dejesa L.C."/>
            <person name="Hao J."/>
            <person name="Honchak B.M."/>
            <person name="Karbach L.E."/>
            <person name="Kurdoglu A."/>
            <person name="Lahiri S."/>
            <person name="Mastrian S.D."/>
            <person name="Miyashita H."/>
            <person name="Page L."/>
            <person name="Ramakrishna P."/>
            <person name="Satoh S."/>
            <person name="Sattley W.M."/>
            <person name="Shimada Y."/>
            <person name="Taylor H.L."/>
            <person name="Tomo T."/>
            <person name="Tsuchiya T."/>
            <person name="Wang Z.T."/>
            <person name="Raymond J."/>
            <person name="Mimuro M."/>
            <person name="Blankenship R.E."/>
            <person name="Touchman J.W."/>
        </authorList>
    </citation>
    <scope>NUCLEOTIDE SEQUENCE [LARGE SCALE GENOMIC DNA]</scope>
    <source>
        <strain evidence="2">MBIC 11017</strain>
    </source>
</reference>
<dbReference type="HOGENOM" id="CLU_3302990_0_0_3"/>
<dbReference type="EMBL" id="CP000828">
    <property type="protein sequence ID" value="ABW29224.1"/>
    <property type="molecule type" value="Genomic_DNA"/>
</dbReference>
<dbReference type="AlphaFoldDB" id="B0CCR2"/>
<dbReference type="Proteomes" id="UP000000268">
    <property type="component" value="Chromosome"/>
</dbReference>
<evidence type="ECO:0000313" key="2">
    <source>
        <dbReference type="Proteomes" id="UP000000268"/>
    </source>
</evidence>
<dbReference type="KEGG" id="amr:AM1_4244"/>
<protein>
    <submittedName>
        <fullName evidence="1">Uncharacterized protein</fullName>
    </submittedName>
</protein>
<gene>
    <name evidence="1" type="ordered locus">AM1_4244</name>
</gene>